<evidence type="ECO:0000313" key="8">
    <source>
        <dbReference type="EMBL" id="GCB90291.1"/>
    </source>
</evidence>
<feature type="region of interest" description="Disordered" evidence="5">
    <location>
        <begin position="1"/>
        <end position="26"/>
    </location>
</feature>
<dbReference type="AlphaFoldDB" id="A0A059VZ85"/>
<dbReference type="GO" id="GO:0012505">
    <property type="term" value="C:endomembrane system"/>
    <property type="evidence" value="ECO:0007669"/>
    <property type="project" value="UniProtKB-SubCell"/>
</dbReference>
<accession>A0A059VZ85</accession>
<feature type="compositionally biased region" description="Basic and acidic residues" evidence="5">
    <location>
        <begin position="17"/>
        <end position="26"/>
    </location>
</feature>
<evidence type="ECO:0000256" key="3">
    <source>
        <dbReference type="ARBA" id="ARBA00022989"/>
    </source>
</evidence>
<gene>
    <name evidence="8" type="ORF">SALB_02995</name>
</gene>
<keyword evidence="4 6" id="KW-0472">Membrane</keyword>
<sequence length="121" mass="12338">MGAPGEAGRSGGVPRPAADRDPGLQPERTRLAWRRTVLSAAVAAVLAGRQVLRGGAPGPVEAVLMVLVALLWWAFAIVAHRRMRALTAGRPAALPPRPALLVAGCTVGLAVCGAALLAPGR</sequence>
<feature type="transmembrane region" description="Helical" evidence="6">
    <location>
        <begin position="62"/>
        <end position="79"/>
    </location>
</feature>
<dbReference type="STRING" id="68570.DC74_2170"/>
<reference evidence="8 9" key="1">
    <citation type="journal article" date="2019" name="Microbiol. Resour. Announc.">
        <title>Draft Genome Sequence of the Most Traditional epsilon-Poly-l-Lysine Producer, Streptomyces albulus NBRC14147.</title>
        <authorList>
            <person name="Yamanaka K."/>
            <person name="Hamano Y."/>
        </authorList>
    </citation>
    <scope>NUCLEOTIDE SEQUENCE [LARGE SCALE GENOMIC DNA]</scope>
    <source>
        <strain evidence="8 9">NBRC 14147</strain>
    </source>
</reference>
<evidence type="ECO:0000256" key="1">
    <source>
        <dbReference type="ARBA" id="ARBA00004127"/>
    </source>
</evidence>
<comment type="caution">
    <text evidence="8">The sequence shown here is derived from an EMBL/GenBank/DDBJ whole genome shotgun (WGS) entry which is preliminary data.</text>
</comment>
<dbReference type="InterPro" id="IPR003807">
    <property type="entry name" value="DUF202"/>
</dbReference>
<evidence type="ECO:0000256" key="4">
    <source>
        <dbReference type="ARBA" id="ARBA00023136"/>
    </source>
</evidence>
<organism evidence="8 9">
    <name type="scientific">Streptomyces noursei</name>
    <name type="common">Streptomyces albulus</name>
    <dbReference type="NCBI Taxonomy" id="1971"/>
    <lineage>
        <taxon>Bacteria</taxon>
        <taxon>Bacillati</taxon>
        <taxon>Actinomycetota</taxon>
        <taxon>Actinomycetes</taxon>
        <taxon>Kitasatosporales</taxon>
        <taxon>Streptomycetaceae</taxon>
        <taxon>Streptomyces</taxon>
    </lineage>
</organism>
<dbReference type="eggNOG" id="ENOG5031J0W">
    <property type="taxonomic scope" value="Bacteria"/>
</dbReference>
<dbReference type="RefSeq" id="WP_037636377.1">
    <property type="nucleotide sequence ID" value="NZ_BHXC01000006.1"/>
</dbReference>
<evidence type="ECO:0000256" key="2">
    <source>
        <dbReference type="ARBA" id="ARBA00022692"/>
    </source>
</evidence>
<dbReference type="Proteomes" id="UP000288351">
    <property type="component" value="Unassembled WGS sequence"/>
</dbReference>
<keyword evidence="2 6" id="KW-0812">Transmembrane</keyword>
<proteinExistence type="predicted"/>
<evidence type="ECO:0000259" key="7">
    <source>
        <dbReference type="Pfam" id="PF02656"/>
    </source>
</evidence>
<dbReference type="EMBL" id="BHXC01000006">
    <property type="protein sequence ID" value="GCB90291.1"/>
    <property type="molecule type" value="Genomic_DNA"/>
</dbReference>
<comment type="subcellular location">
    <subcellularLocation>
        <location evidence="1">Endomembrane system</location>
        <topology evidence="1">Multi-pass membrane protein</topology>
    </subcellularLocation>
</comment>
<keyword evidence="3 6" id="KW-1133">Transmembrane helix</keyword>
<evidence type="ECO:0000313" key="9">
    <source>
        <dbReference type="Proteomes" id="UP000288351"/>
    </source>
</evidence>
<feature type="transmembrane region" description="Helical" evidence="6">
    <location>
        <begin position="99"/>
        <end position="118"/>
    </location>
</feature>
<name>A0A059VZ85_STRNR</name>
<evidence type="ECO:0000256" key="6">
    <source>
        <dbReference type="SAM" id="Phobius"/>
    </source>
</evidence>
<protein>
    <recommendedName>
        <fullName evidence="7">DUF202 domain-containing protein</fullName>
    </recommendedName>
</protein>
<dbReference type="Pfam" id="PF02656">
    <property type="entry name" value="DUF202"/>
    <property type="match status" value="1"/>
</dbReference>
<feature type="domain" description="DUF202" evidence="7">
    <location>
        <begin position="21"/>
        <end position="84"/>
    </location>
</feature>
<evidence type="ECO:0000256" key="5">
    <source>
        <dbReference type="SAM" id="MobiDB-lite"/>
    </source>
</evidence>